<dbReference type="EMBL" id="RRYP01008636">
    <property type="protein sequence ID" value="TNV79647.1"/>
    <property type="molecule type" value="Genomic_DNA"/>
</dbReference>
<dbReference type="AlphaFoldDB" id="A0A8J8NQF3"/>
<gene>
    <name evidence="1" type="ORF">FGO68_gene15047</name>
</gene>
<organism evidence="1 2">
    <name type="scientific">Halteria grandinella</name>
    <dbReference type="NCBI Taxonomy" id="5974"/>
    <lineage>
        <taxon>Eukaryota</taxon>
        <taxon>Sar</taxon>
        <taxon>Alveolata</taxon>
        <taxon>Ciliophora</taxon>
        <taxon>Intramacronucleata</taxon>
        <taxon>Spirotrichea</taxon>
        <taxon>Stichotrichia</taxon>
        <taxon>Sporadotrichida</taxon>
        <taxon>Halteriidae</taxon>
        <taxon>Halteria</taxon>
    </lineage>
</organism>
<sequence length="299" mass="34406">MPQFEIFLNIQNKQERYEVCSNATFQAFIYDETGTGKAFSTIQFSPQGYLCEFNASESSSYLNDLKAVLNRSAVLQSMAFLKIPIFTIGYSIKNVPTGKELFSVLPINQFFEGGEGLSENRHTFSFGKISGRQRMTLTLARFQNSENIFWGQSNSPQFILTDQTTNSYDATSDNTMGSLQYDFHLKSFDIADYQRHPESLIFGLQKIGALIAIFKIGSLLSWIHKKQFENKLKNDFPDNEREDRGDILNTQVSEQSLIQRQRRADVSEIFSFEKIKNLEDQMKVLQEEIQQIKLQKQIN</sequence>
<name>A0A8J8NQF3_HALGN</name>
<comment type="caution">
    <text evidence="1">The sequence shown here is derived from an EMBL/GenBank/DDBJ whole genome shotgun (WGS) entry which is preliminary data.</text>
</comment>
<evidence type="ECO:0000313" key="1">
    <source>
        <dbReference type="EMBL" id="TNV79647.1"/>
    </source>
</evidence>
<protein>
    <submittedName>
        <fullName evidence="1">Uncharacterized protein</fullName>
    </submittedName>
</protein>
<accession>A0A8J8NQF3</accession>
<evidence type="ECO:0000313" key="2">
    <source>
        <dbReference type="Proteomes" id="UP000785679"/>
    </source>
</evidence>
<dbReference type="Proteomes" id="UP000785679">
    <property type="component" value="Unassembled WGS sequence"/>
</dbReference>
<reference evidence="1" key="1">
    <citation type="submission" date="2019-06" db="EMBL/GenBank/DDBJ databases">
        <authorList>
            <person name="Zheng W."/>
        </authorList>
    </citation>
    <scope>NUCLEOTIDE SEQUENCE</scope>
    <source>
        <strain evidence="1">QDHG01</strain>
    </source>
</reference>
<keyword evidence="2" id="KW-1185">Reference proteome</keyword>
<proteinExistence type="predicted"/>